<name>A0A4Z2F661_9TELE</name>
<proteinExistence type="predicted"/>
<keyword evidence="3" id="KW-1185">Reference proteome</keyword>
<dbReference type="AlphaFoldDB" id="A0A4Z2F661"/>
<dbReference type="Proteomes" id="UP000314294">
    <property type="component" value="Unassembled WGS sequence"/>
</dbReference>
<dbReference type="OrthoDB" id="10488654at2759"/>
<feature type="region of interest" description="Disordered" evidence="1">
    <location>
        <begin position="54"/>
        <end position="92"/>
    </location>
</feature>
<evidence type="ECO:0000256" key="1">
    <source>
        <dbReference type="SAM" id="MobiDB-lite"/>
    </source>
</evidence>
<evidence type="ECO:0000313" key="2">
    <source>
        <dbReference type="EMBL" id="TNN36578.1"/>
    </source>
</evidence>
<organism evidence="2 3">
    <name type="scientific">Liparis tanakae</name>
    <name type="common">Tanaka's snailfish</name>
    <dbReference type="NCBI Taxonomy" id="230148"/>
    <lineage>
        <taxon>Eukaryota</taxon>
        <taxon>Metazoa</taxon>
        <taxon>Chordata</taxon>
        <taxon>Craniata</taxon>
        <taxon>Vertebrata</taxon>
        <taxon>Euteleostomi</taxon>
        <taxon>Actinopterygii</taxon>
        <taxon>Neopterygii</taxon>
        <taxon>Teleostei</taxon>
        <taxon>Neoteleostei</taxon>
        <taxon>Acanthomorphata</taxon>
        <taxon>Eupercaria</taxon>
        <taxon>Perciformes</taxon>
        <taxon>Cottioidei</taxon>
        <taxon>Cottales</taxon>
        <taxon>Liparidae</taxon>
        <taxon>Liparis</taxon>
    </lineage>
</organism>
<sequence>MFTALWLRFSVAAARIRPARFTGRLLRVEVLPEIETSHRELLKSLGEPLVLQEPEDQQCCSATVSRTPSLDRGSGDGKEGSPAEPKVQSTGF</sequence>
<comment type="caution">
    <text evidence="2">The sequence shown here is derived from an EMBL/GenBank/DDBJ whole genome shotgun (WGS) entry which is preliminary data.</text>
</comment>
<dbReference type="EMBL" id="SRLO01001599">
    <property type="protein sequence ID" value="TNN36578.1"/>
    <property type="molecule type" value="Genomic_DNA"/>
</dbReference>
<gene>
    <name evidence="2" type="ORF">EYF80_053255</name>
</gene>
<evidence type="ECO:0000313" key="3">
    <source>
        <dbReference type="Proteomes" id="UP000314294"/>
    </source>
</evidence>
<accession>A0A4Z2F661</accession>
<reference evidence="2 3" key="1">
    <citation type="submission" date="2019-03" db="EMBL/GenBank/DDBJ databases">
        <title>First draft genome of Liparis tanakae, snailfish: a comprehensive survey of snailfish specific genes.</title>
        <authorList>
            <person name="Kim W."/>
            <person name="Song I."/>
            <person name="Jeong J.-H."/>
            <person name="Kim D."/>
            <person name="Kim S."/>
            <person name="Ryu S."/>
            <person name="Song J.Y."/>
            <person name="Lee S.K."/>
        </authorList>
    </citation>
    <scope>NUCLEOTIDE SEQUENCE [LARGE SCALE GENOMIC DNA]</scope>
    <source>
        <tissue evidence="2">Muscle</tissue>
    </source>
</reference>
<protein>
    <submittedName>
        <fullName evidence="2">Uncharacterized protein</fullName>
    </submittedName>
</protein>
<feature type="compositionally biased region" description="Polar residues" evidence="1">
    <location>
        <begin position="58"/>
        <end position="68"/>
    </location>
</feature>